<accession>A0AAJ8BQC2</accession>
<name>A0AAJ8BQC2_ASPNG</name>
<dbReference type="VEuPathDB" id="FungiDB:An04g03550"/>
<evidence type="ECO:0000313" key="2">
    <source>
        <dbReference type="RefSeq" id="XP_059600496.1"/>
    </source>
</evidence>
<protein>
    <submittedName>
        <fullName evidence="2">Uncharacterized protein</fullName>
    </submittedName>
</protein>
<organism evidence="2">
    <name type="scientific">Aspergillus niger</name>
    <dbReference type="NCBI Taxonomy" id="5061"/>
    <lineage>
        <taxon>Eukaryota</taxon>
        <taxon>Fungi</taxon>
        <taxon>Dikarya</taxon>
        <taxon>Ascomycota</taxon>
        <taxon>Pezizomycotina</taxon>
        <taxon>Eurotiomycetes</taxon>
        <taxon>Eurotiomycetidae</taxon>
        <taxon>Eurotiales</taxon>
        <taxon>Aspergillaceae</taxon>
        <taxon>Aspergillus</taxon>
        <taxon>Aspergillus subgen. Circumdati</taxon>
    </lineage>
</organism>
<proteinExistence type="predicted"/>
<dbReference type="GeneID" id="84590857"/>
<dbReference type="AlphaFoldDB" id="A0AAJ8BQC2"/>
<sequence length="133" mass="14617">MLTGPDTAADEDAGAMVAEVRGRNAPNFRQEKATRESQKGKMGTPHLVTVHLPGIGMRPFHPAKKNMMVTRQSHGSASGGRSDCLLYIWFRPINHIVGSRDHQLANRIAWTCDKLAVAKYYATVSTEKALSPM</sequence>
<feature type="region of interest" description="Disordered" evidence="1">
    <location>
        <begin position="22"/>
        <end position="47"/>
    </location>
</feature>
<evidence type="ECO:0000256" key="1">
    <source>
        <dbReference type="SAM" id="MobiDB-lite"/>
    </source>
</evidence>
<reference evidence="2" key="2">
    <citation type="submission" date="2025-08" db="UniProtKB">
        <authorList>
            <consortium name="RefSeq"/>
        </authorList>
    </citation>
    <scope>IDENTIFICATION</scope>
</reference>
<dbReference type="KEGG" id="ang:An04g03550"/>
<feature type="compositionally biased region" description="Basic and acidic residues" evidence="1">
    <location>
        <begin position="29"/>
        <end position="39"/>
    </location>
</feature>
<dbReference type="RefSeq" id="XP_059600496.1">
    <property type="nucleotide sequence ID" value="XM_059747430.1"/>
</dbReference>
<reference evidence="2" key="1">
    <citation type="submission" date="2025-02" db="EMBL/GenBank/DDBJ databases">
        <authorList>
            <consortium name="NCBI Genome Project"/>
        </authorList>
    </citation>
    <scope>NUCLEOTIDE SEQUENCE</scope>
</reference>
<gene>
    <name evidence="2" type="ORF">An04g03550</name>
</gene>